<feature type="transmembrane region" description="Helical" evidence="1">
    <location>
        <begin position="314"/>
        <end position="333"/>
    </location>
</feature>
<keyword evidence="1" id="KW-0472">Membrane</keyword>
<feature type="transmembrane region" description="Helical" evidence="1">
    <location>
        <begin position="37"/>
        <end position="60"/>
    </location>
</feature>
<keyword evidence="3" id="KW-1185">Reference proteome</keyword>
<dbReference type="AlphaFoldDB" id="A0A1E7WVW0"/>
<feature type="transmembrane region" description="Helical" evidence="1">
    <location>
        <begin position="230"/>
        <end position="258"/>
    </location>
</feature>
<sequence>MIDLKGAPGGTWWLLRHEVRMYFTTMRKLRANGKIRANWLGPGLSVVLQLALHWGAYLVIPVIHQHGPTPALAATLATGVLLVGVTLMLAAALRGSVDALFERGDLDLLLSSPLPAHSIFFARLLGIVVSVAAMFLFFLAPLANMGLLTGHPEWLALYVVVVALALLVSSCSMLLTLALVRLIGARRTKVLVQVLSAVAGALVFLLSQAANSRSEMGAWLQGALHGDWSGVLWLGRAALGQPAPLAGLLVAGVALFFFTTRTTRSFFVSGVQQAAGSGRAAAAPPGGPRFNFRRGLVWATMVKEWRLIARDTRLLTQVLLRLLYMVPLGFLIFKNSETVNLAAGASLVFVCASLAGSLAWIIMAAEDAPDLLASAPRSASLMRRAKLAAAVTPPLALVLLPALWLAVHRPLMGVVTVIALVSSSLASAVIVMWSGRPGARADFQRSASGVSATLQGVSGIAWAGAAWMLLIGLEYGTGLKWFALALGVALAALLVAWVIHGKRVGRWKQVPLAVRAKAV</sequence>
<keyword evidence="1" id="KW-1133">Transmembrane helix</keyword>
<protein>
    <submittedName>
        <fullName evidence="2">Uncharacterized protein</fullName>
    </submittedName>
</protein>
<evidence type="ECO:0000313" key="3">
    <source>
        <dbReference type="Proteomes" id="UP000175989"/>
    </source>
</evidence>
<proteinExistence type="predicted"/>
<name>A0A1E7WVW0_9BURK</name>
<keyword evidence="1" id="KW-0812">Transmembrane</keyword>
<feature type="transmembrane region" description="Helical" evidence="1">
    <location>
        <begin position="120"/>
        <end position="143"/>
    </location>
</feature>
<dbReference type="RefSeq" id="WP_084640624.1">
    <property type="nucleotide sequence ID" value="NZ_LROM01000071.1"/>
</dbReference>
<feature type="transmembrane region" description="Helical" evidence="1">
    <location>
        <begin position="339"/>
        <end position="364"/>
    </location>
</feature>
<dbReference type="OrthoDB" id="8751915at2"/>
<feature type="transmembrane region" description="Helical" evidence="1">
    <location>
        <begin position="454"/>
        <end position="473"/>
    </location>
</feature>
<reference evidence="3" key="1">
    <citation type="journal article" date="2016" name="Front. Microbiol.">
        <title>Molecular Keys to the Janthinobacterium and Duganella spp. Interaction with the Plant Pathogen Fusarium graminearum.</title>
        <authorList>
            <person name="Haack F.S."/>
            <person name="Poehlein A."/>
            <person name="Kroger C."/>
            <person name="Voigt C.A."/>
            <person name="Piepenbring M."/>
            <person name="Bode H.B."/>
            <person name="Daniel R."/>
            <person name="Schafer W."/>
            <person name="Streit W.R."/>
        </authorList>
    </citation>
    <scope>NUCLEOTIDE SEQUENCE [LARGE SCALE GENOMIC DNA]</scope>
    <source>
        <strain evidence="3">T54</strain>
    </source>
</reference>
<gene>
    <name evidence="2" type="ORF">DUPY_17740</name>
</gene>
<evidence type="ECO:0000256" key="1">
    <source>
        <dbReference type="SAM" id="Phobius"/>
    </source>
</evidence>
<feature type="transmembrane region" description="Helical" evidence="1">
    <location>
        <begin position="190"/>
        <end position="210"/>
    </location>
</feature>
<organism evidence="2 3">
    <name type="scientific">Duganella phyllosphaerae</name>
    <dbReference type="NCBI Taxonomy" id="762836"/>
    <lineage>
        <taxon>Bacteria</taxon>
        <taxon>Pseudomonadati</taxon>
        <taxon>Pseudomonadota</taxon>
        <taxon>Betaproteobacteria</taxon>
        <taxon>Burkholderiales</taxon>
        <taxon>Oxalobacteraceae</taxon>
        <taxon>Telluria group</taxon>
        <taxon>Duganella</taxon>
    </lineage>
</organism>
<dbReference type="Proteomes" id="UP000175989">
    <property type="component" value="Unassembled WGS sequence"/>
</dbReference>
<dbReference type="EMBL" id="LROM01000071">
    <property type="protein sequence ID" value="OFA03958.1"/>
    <property type="molecule type" value="Genomic_DNA"/>
</dbReference>
<feature type="transmembrane region" description="Helical" evidence="1">
    <location>
        <begin position="385"/>
        <end position="405"/>
    </location>
</feature>
<accession>A0A1E7WVW0</accession>
<dbReference type="PATRIC" id="fig|762836.4.peg.1845"/>
<evidence type="ECO:0000313" key="2">
    <source>
        <dbReference type="EMBL" id="OFA03958.1"/>
    </source>
</evidence>
<feature type="transmembrane region" description="Helical" evidence="1">
    <location>
        <begin position="411"/>
        <end position="433"/>
    </location>
</feature>
<feature type="transmembrane region" description="Helical" evidence="1">
    <location>
        <begin position="479"/>
        <end position="499"/>
    </location>
</feature>
<comment type="caution">
    <text evidence="2">The sequence shown here is derived from an EMBL/GenBank/DDBJ whole genome shotgun (WGS) entry which is preliminary data.</text>
</comment>
<feature type="transmembrane region" description="Helical" evidence="1">
    <location>
        <begin position="72"/>
        <end position="93"/>
    </location>
</feature>
<feature type="transmembrane region" description="Helical" evidence="1">
    <location>
        <begin position="155"/>
        <end position="178"/>
    </location>
</feature>